<dbReference type="PANTHER" id="PTHR12598:SF0">
    <property type="entry name" value="COPPER HOMEOSTASIS PROTEIN CUTC HOMOLOG"/>
    <property type="match status" value="1"/>
</dbReference>
<dbReference type="Proteomes" id="UP000092503">
    <property type="component" value="Unassembled WGS sequence"/>
</dbReference>
<dbReference type="Pfam" id="PF03932">
    <property type="entry name" value="CutC"/>
    <property type="match status" value="1"/>
</dbReference>
<dbReference type="PANTHER" id="PTHR12598">
    <property type="entry name" value="COPPER HOMEOSTASIS PROTEIN CUTC"/>
    <property type="match status" value="1"/>
</dbReference>
<evidence type="ECO:0000256" key="1">
    <source>
        <dbReference type="ARBA" id="ARBA00007768"/>
    </source>
</evidence>
<reference evidence="3 4" key="1">
    <citation type="submission" date="2016-06" db="EMBL/GenBank/DDBJ databases">
        <authorList>
            <person name="Kjaerup R.B."/>
            <person name="Dalgaard T.S."/>
            <person name="Juul-Madsen H.R."/>
        </authorList>
    </citation>
    <scope>NUCLEOTIDE SEQUENCE [LARGE SCALE GENOMIC DNA]</scope>
    <source>
        <strain evidence="3">LMG947</strain>
    </source>
</reference>
<gene>
    <name evidence="3" type="ORF">XBLMG947_1258</name>
</gene>
<sequence>MRRDVGQCMRLGSHGVVLGALDRHGQADLATMRVLSQVAGSLGVTFHRALDVSAAPSHVLGCERVPTSGGRASAPEASDAIAALVRQAGVRISIMSGAGVSERSECTVLALRAHTGAHAFVVSSRGPVAAQMHAPHAYISDLGSDHQRTDVARVRRILRLLYETAA</sequence>
<evidence type="ECO:0000256" key="2">
    <source>
        <dbReference type="ARBA" id="ARBA00019014"/>
    </source>
</evidence>
<protein>
    <recommendedName>
        <fullName evidence="2">Copper homeostasis protein cutC homolog</fullName>
    </recommendedName>
</protein>
<dbReference type="InterPro" id="IPR036822">
    <property type="entry name" value="CutC-like_dom_sf"/>
</dbReference>
<dbReference type="EMBL" id="FLTX01000018">
    <property type="protein sequence ID" value="SBV50478.1"/>
    <property type="molecule type" value="Genomic_DNA"/>
</dbReference>
<dbReference type="GO" id="GO:0005507">
    <property type="term" value="F:copper ion binding"/>
    <property type="evidence" value="ECO:0007669"/>
    <property type="project" value="TreeGrafter"/>
</dbReference>
<proteinExistence type="inferred from homology"/>
<dbReference type="SUPFAM" id="SSF110395">
    <property type="entry name" value="CutC-like"/>
    <property type="match status" value="1"/>
</dbReference>
<evidence type="ECO:0000313" key="3">
    <source>
        <dbReference type="EMBL" id="SBV50478.1"/>
    </source>
</evidence>
<evidence type="ECO:0000313" key="4">
    <source>
        <dbReference type="Proteomes" id="UP000092503"/>
    </source>
</evidence>
<accession>A0A1C3NJE8</accession>
<dbReference type="STRING" id="56449.XBLMG947_1258"/>
<dbReference type="InterPro" id="IPR005627">
    <property type="entry name" value="CutC-like"/>
</dbReference>
<name>A0A1C3NJE8_9XANT</name>
<comment type="similarity">
    <text evidence="1">Belongs to the CutC family.</text>
</comment>
<organism evidence="3 4">
    <name type="scientific">Xanthomonas bromi</name>
    <dbReference type="NCBI Taxonomy" id="56449"/>
    <lineage>
        <taxon>Bacteria</taxon>
        <taxon>Pseudomonadati</taxon>
        <taxon>Pseudomonadota</taxon>
        <taxon>Gammaproteobacteria</taxon>
        <taxon>Lysobacterales</taxon>
        <taxon>Lysobacteraceae</taxon>
        <taxon>Xanthomonas</taxon>
    </lineage>
</organism>
<dbReference type="Gene3D" id="3.20.20.380">
    <property type="entry name" value="Copper homeostasis (CutC) domain"/>
    <property type="match status" value="1"/>
</dbReference>
<dbReference type="AlphaFoldDB" id="A0A1C3NJE8"/>